<dbReference type="GeneID" id="33554596"/>
<name>A0A1Y1UJJ2_9TREE</name>
<evidence type="ECO:0000313" key="3">
    <source>
        <dbReference type="Proteomes" id="UP000193218"/>
    </source>
</evidence>
<sequence length="178" mass="20056">MYPDDSPYADDMKESISTGAGHEVDQAEMVSDFDFDHTAGEDGQWAGYEMSEDENHESWRETIPVFSDEEAEHGAHRTDHGVSVHGAHEAALRGVDESDKMRPEVKTKSANRRPKDNTPFMISASSLEDEDESLDSGELEVDEPDQDPFLGGEDDERYWEQVDVADETTADEQENWKN</sequence>
<protein>
    <submittedName>
        <fullName evidence="2">Uncharacterized protein</fullName>
    </submittedName>
</protein>
<feature type="compositionally biased region" description="Basic and acidic residues" evidence="1">
    <location>
        <begin position="91"/>
        <end position="107"/>
    </location>
</feature>
<dbReference type="AlphaFoldDB" id="A0A1Y1UJJ2"/>
<dbReference type="EMBL" id="NBSH01000006">
    <property type="protein sequence ID" value="ORX37295.1"/>
    <property type="molecule type" value="Genomic_DNA"/>
</dbReference>
<keyword evidence="3" id="KW-1185">Reference proteome</keyword>
<proteinExistence type="predicted"/>
<feature type="compositionally biased region" description="Acidic residues" evidence="1">
    <location>
        <begin position="127"/>
        <end position="156"/>
    </location>
</feature>
<comment type="caution">
    <text evidence="2">The sequence shown here is derived from an EMBL/GenBank/DDBJ whole genome shotgun (WGS) entry which is preliminary data.</text>
</comment>
<evidence type="ECO:0000256" key="1">
    <source>
        <dbReference type="SAM" id="MobiDB-lite"/>
    </source>
</evidence>
<dbReference type="RefSeq" id="XP_021871333.1">
    <property type="nucleotide sequence ID" value="XM_022012788.1"/>
</dbReference>
<accession>A0A1Y1UJJ2</accession>
<dbReference type="InParanoid" id="A0A1Y1UJJ2"/>
<dbReference type="Proteomes" id="UP000193218">
    <property type="component" value="Unassembled WGS sequence"/>
</dbReference>
<gene>
    <name evidence="2" type="ORF">BD324DRAFT_439582</name>
</gene>
<organism evidence="2 3">
    <name type="scientific">Kockovaella imperatae</name>
    <dbReference type="NCBI Taxonomy" id="4999"/>
    <lineage>
        <taxon>Eukaryota</taxon>
        <taxon>Fungi</taxon>
        <taxon>Dikarya</taxon>
        <taxon>Basidiomycota</taxon>
        <taxon>Agaricomycotina</taxon>
        <taxon>Tremellomycetes</taxon>
        <taxon>Tremellales</taxon>
        <taxon>Cuniculitremaceae</taxon>
        <taxon>Kockovaella</taxon>
    </lineage>
</organism>
<feature type="region of interest" description="Disordered" evidence="1">
    <location>
        <begin position="91"/>
        <end position="156"/>
    </location>
</feature>
<reference evidence="2 3" key="1">
    <citation type="submission" date="2017-03" db="EMBL/GenBank/DDBJ databases">
        <title>Widespread Adenine N6-methylation of Active Genes in Fungi.</title>
        <authorList>
            <consortium name="DOE Joint Genome Institute"/>
            <person name="Mondo S.J."/>
            <person name="Dannebaum R.O."/>
            <person name="Kuo R.C."/>
            <person name="Louie K.B."/>
            <person name="Bewick A.J."/>
            <person name="Labutti K."/>
            <person name="Haridas S."/>
            <person name="Kuo A."/>
            <person name="Salamov A."/>
            <person name="Ahrendt S.R."/>
            <person name="Lau R."/>
            <person name="Bowen B.P."/>
            <person name="Lipzen A."/>
            <person name="Sullivan W."/>
            <person name="Andreopoulos W.B."/>
            <person name="Clum A."/>
            <person name="Lindquist E."/>
            <person name="Daum C."/>
            <person name="Northen T.R."/>
            <person name="Ramamoorthy G."/>
            <person name="Schmitz R.J."/>
            <person name="Gryganskyi A."/>
            <person name="Culley D."/>
            <person name="Magnuson J."/>
            <person name="James T.Y."/>
            <person name="O'Malley M.A."/>
            <person name="Stajich J.E."/>
            <person name="Spatafora J.W."/>
            <person name="Visel A."/>
            <person name="Grigoriev I.V."/>
        </authorList>
    </citation>
    <scope>NUCLEOTIDE SEQUENCE [LARGE SCALE GENOMIC DNA]</scope>
    <source>
        <strain evidence="2 3">NRRL Y-17943</strain>
    </source>
</reference>
<feature type="region of interest" description="Disordered" evidence="1">
    <location>
        <begin position="1"/>
        <end position="22"/>
    </location>
</feature>
<evidence type="ECO:0000313" key="2">
    <source>
        <dbReference type="EMBL" id="ORX37295.1"/>
    </source>
</evidence>